<comment type="similarity">
    <text evidence="1">Belongs to the membrane fusion protein (MFP) (TC 8.A.1) family.</text>
</comment>
<dbReference type="Gene3D" id="2.40.420.20">
    <property type="match status" value="1"/>
</dbReference>
<organism evidence="6 7">
    <name type="scientific">Alloalcanivorax venustensis ISO4</name>
    <dbReference type="NCBI Taxonomy" id="1177184"/>
    <lineage>
        <taxon>Bacteria</taxon>
        <taxon>Pseudomonadati</taxon>
        <taxon>Pseudomonadota</taxon>
        <taxon>Gammaproteobacteria</taxon>
        <taxon>Oceanospirillales</taxon>
        <taxon>Alcanivoracaceae</taxon>
        <taxon>Alloalcanivorax</taxon>
    </lineage>
</organism>
<dbReference type="PANTHER" id="PTHR30469">
    <property type="entry name" value="MULTIDRUG RESISTANCE PROTEIN MDTA"/>
    <property type="match status" value="1"/>
</dbReference>
<evidence type="ECO:0000259" key="3">
    <source>
        <dbReference type="Pfam" id="PF25876"/>
    </source>
</evidence>
<evidence type="ECO:0000259" key="4">
    <source>
        <dbReference type="Pfam" id="PF25917"/>
    </source>
</evidence>
<dbReference type="NCBIfam" id="TIGR01730">
    <property type="entry name" value="RND_mfp"/>
    <property type="match status" value="1"/>
</dbReference>
<feature type="domain" description="Multidrug resistance protein MdtA-like alpha-helical hairpin" evidence="3">
    <location>
        <begin position="111"/>
        <end position="162"/>
    </location>
</feature>
<keyword evidence="7" id="KW-1185">Reference proteome</keyword>
<dbReference type="RefSeq" id="WP_228548199.1">
    <property type="nucleotide sequence ID" value="NZ_ARXR01000051.1"/>
</dbReference>
<proteinExistence type="inferred from homology"/>
<evidence type="ECO:0000256" key="2">
    <source>
        <dbReference type="SAM" id="Phobius"/>
    </source>
</evidence>
<reference evidence="6 7" key="1">
    <citation type="submission" date="2012-09" db="EMBL/GenBank/DDBJ databases">
        <title>Genome Sequence of alkane-degrading Bacterium Alcanivorax venustensis ISO4.</title>
        <authorList>
            <person name="Lai Q."/>
            <person name="Shao Z."/>
        </authorList>
    </citation>
    <scope>NUCLEOTIDE SEQUENCE [LARGE SCALE GENOMIC DNA]</scope>
    <source>
        <strain evidence="6 7">ISO4</strain>
    </source>
</reference>
<keyword evidence="2" id="KW-1133">Transmembrane helix</keyword>
<keyword evidence="2" id="KW-0472">Membrane</keyword>
<evidence type="ECO:0000313" key="7">
    <source>
        <dbReference type="Proteomes" id="UP000644441"/>
    </source>
</evidence>
<dbReference type="Gene3D" id="2.40.30.170">
    <property type="match status" value="1"/>
</dbReference>
<name>A0ABS0AK79_9GAMM</name>
<dbReference type="Gene3D" id="2.40.50.100">
    <property type="match status" value="1"/>
</dbReference>
<comment type="caution">
    <text evidence="6">The sequence shown here is derived from an EMBL/GenBank/DDBJ whole genome shotgun (WGS) entry which is preliminary data.</text>
</comment>
<dbReference type="PANTHER" id="PTHR30469:SF11">
    <property type="entry name" value="BLL4320 PROTEIN"/>
    <property type="match status" value="1"/>
</dbReference>
<evidence type="ECO:0000313" key="6">
    <source>
        <dbReference type="EMBL" id="MBF5054536.1"/>
    </source>
</evidence>
<dbReference type="InterPro" id="IPR006143">
    <property type="entry name" value="RND_pump_MFP"/>
</dbReference>
<dbReference type="Pfam" id="PF25954">
    <property type="entry name" value="Beta-barrel_RND_2"/>
    <property type="match status" value="1"/>
</dbReference>
<protein>
    <submittedName>
        <fullName evidence="6">RND family efflux transporter MFP subunit</fullName>
    </submittedName>
</protein>
<dbReference type="InterPro" id="IPR058625">
    <property type="entry name" value="MdtA-like_BSH"/>
</dbReference>
<dbReference type="Proteomes" id="UP000644441">
    <property type="component" value="Unassembled WGS sequence"/>
</dbReference>
<feature type="transmembrane region" description="Helical" evidence="2">
    <location>
        <begin position="12"/>
        <end position="31"/>
    </location>
</feature>
<evidence type="ECO:0000256" key="1">
    <source>
        <dbReference type="ARBA" id="ARBA00009477"/>
    </source>
</evidence>
<feature type="domain" description="Multidrug resistance protein MdtA-like barrel-sandwich hybrid" evidence="4">
    <location>
        <begin position="74"/>
        <end position="195"/>
    </location>
</feature>
<dbReference type="Pfam" id="PF25917">
    <property type="entry name" value="BSH_RND"/>
    <property type="match status" value="1"/>
</dbReference>
<accession>A0ABS0AK79</accession>
<dbReference type="SUPFAM" id="SSF111369">
    <property type="entry name" value="HlyD-like secretion proteins"/>
    <property type="match status" value="1"/>
</dbReference>
<keyword evidence="2" id="KW-0812">Transmembrane</keyword>
<gene>
    <name evidence="6" type="ORF">ISO4_03138</name>
</gene>
<dbReference type="Pfam" id="PF25876">
    <property type="entry name" value="HH_MFP_RND"/>
    <property type="match status" value="1"/>
</dbReference>
<dbReference type="InterPro" id="IPR058624">
    <property type="entry name" value="MdtA-like_HH"/>
</dbReference>
<sequence length="396" mass="43309">MSKRIFSKRMVIMLIILAVVFGLIFGFKAFMGKMMNDFFDNMPQPAAAVSTYEARQDNWASILEAVGTVNAVNGVNVTAQVPGEVEAIEFESGDSVKKGDVLIRLEAAADRAQLNALEATAGLARQEYDRYQRLFKQGSISRSELDNRRAQRDQAVAQAQAQREQLNYKTVRAPFDGVLGIRQVDLGQFLQAGTPVVSLNQLQPIFVDFALPEQELSRIEKGLKVRVTLDAYTDQQFEGEISAIEPGVSEATRNVSVQARFENEDNKLRPGMFASVDIQLPQSEDVVVIPRTAISYAPYGNAVFVVKDAPQKGETGENEESDADSEKKAEGADKIVKKRFVKLGRRRGDLVAVIDGLKPGEVVATSGLLKLRNDAAVTIENDVQPSADATPTPGNS</sequence>
<evidence type="ECO:0000259" key="5">
    <source>
        <dbReference type="Pfam" id="PF25954"/>
    </source>
</evidence>
<dbReference type="EMBL" id="ARXR01000051">
    <property type="protein sequence ID" value="MBF5054536.1"/>
    <property type="molecule type" value="Genomic_DNA"/>
</dbReference>
<dbReference type="Gene3D" id="1.10.287.470">
    <property type="entry name" value="Helix hairpin bin"/>
    <property type="match status" value="1"/>
</dbReference>
<dbReference type="InterPro" id="IPR058792">
    <property type="entry name" value="Beta-barrel_RND_2"/>
</dbReference>
<feature type="domain" description="CusB-like beta-barrel" evidence="5">
    <location>
        <begin position="205"/>
        <end position="279"/>
    </location>
</feature>